<comment type="similarity">
    <text evidence="2">Belongs to the class-I pyridoxal-phosphate-dependent aminotransferase family.</text>
</comment>
<evidence type="ECO:0000256" key="4">
    <source>
        <dbReference type="ARBA" id="ARBA00022679"/>
    </source>
</evidence>
<keyword evidence="5" id="KW-0663">Pyridoxal phosphate</keyword>
<accession>A0A538SEH6</accession>
<dbReference type="InterPro" id="IPR015424">
    <property type="entry name" value="PyrdxlP-dep_Trfase"/>
</dbReference>
<evidence type="ECO:0000259" key="6">
    <source>
        <dbReference type="Pfam" id="PF00155"/>
    </source>
</evidence>
<dbReference type="AlphaFoldDB" id="A0A538SEH6"/>
<feature type="non-terminal residue" evidence="7">
    <location>
        <position position="95"/>
    </location>
</feature>
<dbReference type="InterPro" id="IPR004839">
    <property type="entry name" value="Aminotransferase_I/II_large"/>
</dbReference>
<keyword evidence="4 7" id="KW-0808">Transferase</keyword>
<evidence type="ECO:0000256" key="5">
    <source>
        <dbReference type="ARBA" id="ARBA00022898"/>
    </source>
</evidence>
<name>A0A538SEH6_UNCEI</name>
<dbReference type="GO" id="GO:0006520">
    <property type="term" value="P:amino acid metabolic process"/>
    <property type="evidence" value="ECO:0007669"/>
    <property type="project" value="InterPro"/>
</dbReference>
<evidence type="ECO:0000256" key="1">
    <source>
        <dbReference type="ARBA" id="ARBA00001933"/>
    </source>
</evidence>
<evidence type="ECO:0000313" key="7">
    <source>
        <dbReference type="EMBL" id="TMQ49781.1"/>
    </source>
</evidence>
<dbReference type="InterPro" id="IPR050596">
    <property type="entry name" value="AspAT/PAT-like"/>
</dbReference>
<feature type="domain" description="Aminotransferase class I/classII large" evidence="6">
    <location>
        <begin position="3"/>
        <end position="95"/>
    </location>
</feature>
<dbReference type="GO" id="GO:0008483">
    <property type="term" value="F:transaminase activity"/>
    <property type="evidence" value="ECO:0007669"/>
    <property type="project" value="UniProtKB-KW"/>
</dbReference>
<dbReference type="Pfam" id="PF00155">
    <property type="entry name" value="Aminotran_1_2"/>
    <property type="match status" value="1"/>
</dbReference>
<keyword evidence="3 7" id="KW-0032">Aminotransferase</keyword>
<sequence length="95" mass="10388">FAFWALFNPGEEIILFEPFYTNYATMALLAGVDVKPIPCDARSGYHLPPVEAIERAVGARTKGILLCAPSNPTGTAYTAAEVDAICELAKRRDLW</sequence>
<dbReference type="EMBL" id="VBOR01000051">
    <property type="protein sequence ID" value="TMQ49781.1"/>
    <property type="molecule type" value="Genomic_DNA"/>
</dbReference>
<evidence type="ECO:0000256" key="2">
    <source>
        <dbReference type="ARBA" id="ARBA00007441"/>
    </source>
</evidence>
<comment type="cofactor">
    <cofactor evidence="1">
        <name>pyridoxal 5'-phosphate</name>
        <dbReference type="ChEBI" id="CHEBI:597326"/>
    </cofactor>
</comment>
<dbReference type="SUPFAM" id="SSF53383">
    <property type="entry name" value="PLP-dependent transferases"/>
    <property type="match status" value="1"/>
</dbReference>
<dbReference type="InterPro" id="IPR015421">
    <property type="entry name" value="PyrdxlP-dep_Trfase_major"/>
</dbReference>
<evidence type="ECO:0000256" key="3">
    <source>
        <dbReference type="ARBA" id="ARBA00022576"/>
    </source>
</evidence>
<reference evidence="7 8" key="1">
    <citation type="journal article" date="2019" name="Nat. Microbiol.">
        <title>Mediterranean grassland soil C-N compound turnover is dependent on rainfall and depth, and is mediated by genomically divergent microorganisms.</title>
        <authorList>
            <person name="Diamond S."/>
            <person name="Andeer P.F."/>
            <person name="Li Z."/>
            <person name="Crits-Christoph A."/>
            <person name="Burstein D."/>
            <person name="Anantharaman K."/>
            <person name="Lane K.R."/>
            <person name="Thomas B.C."/>
            <person name="Pan C."/>
            <person name="Northen T.R."/>
            <person name="Banfield J.F."/>
        </authorList>
    </citation>
    <scope>NUCLEOTIDE SEQUENCE [LARGE SCALE GENOMIC DNA]</scope>
    <source>
        <strain evidence="7">WS_1</strain>
    </source>
</reference>
<gene>
    <name evidence="7" type="ORF">E6K71_03955</name>
</gene>
<dbReference type="GO" id="GO:0030170">
    <property type="term" value="F:pyridoxal phosphate binding"/>
    <property type="evidence" value="ECO:0007669"/>
    <property type="project" value="InterPro"/>
</dbReference>
<proteinExistence type="inferred from homology"/>
<evidence type="ECO:0000313" key="8">
    <source>
        <dbReference type="Proteomes" id="UP000316292"/>
    </source>
</evidence>
<dbReference type="Proteomes" id="UP000316292">
    <property type="component" value="Unassembled WGS sequence"/>
</dbReference>
<dbReference type="Gene3D" id="3.40.640.10">
    <property type="entry name" value="Type I PLP-dependent aspartate aminotransferase-like (Major domain)"/>
    <property type="match status" value="1"/>
</dbReference>
<protein>
    <submittedName>
        <fullName evidence="7">Aminotransferase class I/II-fold pyridoxal phosphate-dependent enzyme</fullName>
    </submittedName>
</protein>
<comment type="caution">
    <text evidence="7">The sequence shown here is derived from an EMBL/GenBank/DDBJ whole genome shotgun (WGS) entry which is preliminary data.</text>
</comment>
<organism evidence="7 8">
    <name type="scientific">Eiseniibacteriota bacterium</name>
    <dbReference type="NCBI Taxonomy" id="2212470"/>
    <lineage>
        <taxon>Bacteria</taxon>
        <taxon>Candidatus Eiseniibacteriota</taxon>
    </lineage>
</organism>
<dbReference type="PANTHER" id="PTHR46383">
    <property type="entry name" value="ASPARTATE AMINOTRANSFERASE"/>
    <property type="match status" value="1"/>
</dbReference>
<feature type="non-terminal residue" evidence="7">
    <location>
        <position position="1"/>
    </location>
</feature>